<dbReference type="AlphaFoldDB" id="T1JXQ4"/>
<evidence type="ECO:0000313" key="4">
    <source>
        <dbReference type="Proteomes" id="UP000015104"/>
    </source>
</evidence>
<feature type="region of interest" description="Disordered" evidence="1">
    <location>
        <begin position="43"/>
        <end position="77"/>
    </location>
</feature>
<feature type="compositionally biased region" description="Polar residues" evidence="1">
    <location>
        <begin position="43"/>
        <end position="55"/>
    </location>
</feature>
<keyword evidence="2" id="KW-0732">Signal</keyword>
<organism evidence="3 4">
    <name type="scientific">Tetranychus urticae</name>
    <name type="common">Two-spotted spider mite</name>
    <dbReference type="NCBI Taxonomy" id="32264"/>
    <lineage>
        <taxon>Eukaryota</taxon>
        <taxon>Metazoa</taxon>
        <taxon>Ecdysozoa</taxon>
        <taxon>Arthropoda</taxon>
        <taxon>Chelicerata</taxon>
        <taxon>Arachnida</taxon>
        <taxon>Acari</taxon>
        <taxon>Acariformes</taxon>
        <taxon>Trombidiformes</taxon>
        <taxon>Prostigmata</taxon>
        <taxon>Eleutherengona</taxon>
        <taxon>Raphignathae</taxon>
        <taxon>Tetranychoidea</taxon>
        <taxon>Tetranychidae</taxon>
        <taxon>Tetranychus</taxon>
    </lineage>
</organism>
<evidence type="ECO:0000256" key="2">
    <source>
        <dbReference type="SAM" id="SignalP"/>
    </source>
</evidence>
<protein>
    <submittedName>
        <fullName evidence="3">Uncharacterized protein</fullName>
    </submittedName>
</protein>
<feature type="compositionally biased region" description="Low complexity" evidence="1">
    <location>
        <begin position="56"/>
        <end position="69"/>
    </location>
</feature>
<reference evidence="3" key="2">
    <citation type="submission" date="2015-06" db="UniProtKB">
        <authorList>
            <consortium name="EnsemblMetazoa"/>
        </authorList>
    </citation>
    <scope>IDENTIFICATION</scope>
</reference>
<reference evidence="4" key="1">
    <citation type="submission" date="2011-08" db="EMBL/GenBank/DDBJ databases">
        <authorList>
            <person name="Rombauts S."/>
        </authorList>
    </citation>
    <scope>NUCLEOTIDE SEQUENCE</scope>
    <source>
        <strain evidence="4">London</strain>
    </source>
</reference>
<evidence type="ECO:0000256" key="1">
    <source>
        <dbReference type="SAM" id="MobiDB-lite"/>
    </source>
</evidence>
<feature type="signal peptide" evidence="2">
    <location>
        <begin position="1"/>
        <end position="19"/>
    </location>
</feature>
<dbReference type="EnsemblMetazoa" id="tetur02g12850.1">
    <property type="protein sequence ID" value="tetur02g12850.1"/>
    <property type="gene ID" value="tetur02g12850"/>
</dbReference>
<name>T1JXQ4_TETUR</name>
<sequence>MFITLIITCLQLTSHLSLSQPIAIEINTNNQSETESVALAANETANSTTPVQSNELSSTSTPIPTSTSTLPPPLPTPLPSKSYPKLYSGLAHLTMDNFLQAKAANLGRTKRMKRSRPNMVKQDSSSPFSLIKLLLTSHLNPPNDYPMSYSLTNRPSTGQFGSVFSNNLDDSLYDKNEFPISFSNNINTGHSRFIQEPLASFYPGTNDLDLIELGGGDDTFDGPSDDWNNQATARLINPIDTDLADGDVNGYSMDPFIPIRSMRRSILPFDLKSQSEMIKPIAMKRKRRLTGLYPLNGVERSPVLGSSLFDKNRYRIQHRLNGDQFD</sequence>
<evidence type="ECO:0000313" key="3">
    <source>
        <dbReference type="EnsemblMetazoa" id="tetur02g12850.1"/>
    </source>
</evidence>
<dbReference type="EMBL" id="CAEY01000835">
    <property type="status" value="NOT_ANNOTATED_CDS"/>
    <property type="molecule type" value="Genomic_DNA"/>
</dbReference>
<dbReference type="HOGENOM" id="CLU_853455_0_0_1"/>
<feature type="chain" id="PRO_5004580756" evidence="2">
    <location>
        <begin position="20"/>
        <end position="326"/>
    </location>
</feature>
<accession>T1JXQ4</accession>
<proteinExistence type="predicted"/>
<keyword evidence="4" id="KW-1185">Reference proteome</keyword>
<dbReference type="Proteomes" id="UP000015104">
    <property type="component" value="Unassembled WGS sequence"/>
</dbReference>